<name>A0AAD2E9C9_9LAMI</name>
<evidence type="ECO:0008006" key="3">
    <source>
        <dbReference type="Google" id="ProtNLM"/>
    </source>
</evidence>
<dbReference type="InterPro" id="IPR006734">
    <property type="entry name" value="PLATZ"/>
</dbReference>
<organism evidence="1 2">
    <name type="scientific">Fraxinus pennsylvanica</name>
    <dbReference type="NCBI Taxonomy" id="56036"/>
    <lineage>
        <taxon>Eukaryota</taxon>
        <taxon>Viridiplantae</taxon>
        <taxon>Streptophyta</taxon>
        <taxon>Embryophyta</taxon>
        <taxon>Tracheophyta</taxon>
        <taxon>Spermatophyta</taxon>
        <taxon>Magnoliopsida</taxon>
        <taxon>eudicotyledons</taxon>
        <taxon>Gunneridae</taxon>
        <taxon>Pentapetalae</taxon>
        <taxon>asterids</taxon>
        <taxon>lamiids</taxon>
        <taxon>Lamiales</taxon>
        <taxon>Oleaceae</taxon>
        <taxon>Oleeae</taxon>
        <taxon>Fraxinus</taxon>
    </lineage>
</organism>
<dbReference type="PANTHER" id="PTHR31065:SF35">
    <property type="entry name" value="PLATZ TRANSCRIPTION FACTOR FAMILY PROTEIN"/>
    <property type="match status" value="1"/>
</dbReference>
<keyword evidence="2" id="KW-1185">Reference proteome</keyword>
<protein>
    <recommendedName>
        <fullName evidence="3">PLATZ transcription factor family protein</fullName>
    </recommendedName>
</protein>
<gene>
    <name evidence="1" type="ORF">FPE_LOCUS27006</name>
</gene>
<dbReference type="AlphaFoldDB" id="A0AAD2E9C9"/>
<accession>A0AAD2E9C9</accession>
<sequence>MALPWLNKLLETVFFEPCPLHGDFGVPGECNLYCISCMGDPFCIHCREPHNDHRDQVLQIRKCLHQEVVRVDDIEKHFDISSIQVYKINDQPIVFLNKQEETRRHGRVNCQMCNRYLSNQDSRFCSISCKVNTVSNSSLEHQANEKSIPHSL</sequence>
<evidence type="ECO:0000313" key="1">
    <source>
        <dbReference type="EMBL" id="CAI9779576.1"/>
    </source>
</evidence>
<dbReference type="EMBL" id="OU503052">
    <property type="protein sequence ID" value="CAI9779576.1"/>
    <property type="molecule type" value="Genomic_DNA"/>
</dbReference>
<dbReference type="Proteomes" id="UP000834106">
    <property type="component" value="Chromosome 17"/>
</dbReference>
<dbReference type="Pfam" id="PF04640">
    <property type="entry name" value="PLATZ"/>
    <property type="match status" value="1"/>
</dbReference>
<dbReference type="PANTHER" id="PTHR31065">
    <property type="entry name" value="PLATZ TRANSCRIPTION FACTOR FAMILY PROTEIN"/>
    <property type="match status" value="1"/>
</dbReference>
<reference evidence="1" key="1">
    <citation type="submission" date="2023-05" db="EMBL/GenBank/DDBJ databases">
        <authorList>
            <person name="Huff M."/>
        </authorList>
    </citation>
    <scope>NUCLEOTIDE SEQUENCE</scope>
</reference>
<evidence type="ECO:0000313" key="2">
    <source>
        <dbReference type="Proteomes" id="UP000834106"/>
    </source>
</evidence>
<proteinExistence type="predicted"/>